<organism evidence="2 3">
    <name type="scientific">Candidatus Roizmanbacteria bacterium CG10_big_fil_rev_8_21_14_0_10_39_12</name>
    <dbReference type="NCBI Taxonomy" id="1974852"/>
    <lineage>
        <taxon>Bacteria</taxon>
        <taxon>Candidatus Roizmaniibacteriota</taxon>
    </lineage>
</organism>
<dbReference type="InterPro" id="IPR001434">
    <property type="entry name" value="OmcB-like_DUF11"/>
</dbReference>
<dbReference type="EMBL" id="PFEC01000008">
    <property type="protein sequence ID" value="PJE62204.1"/>
    <property type="molecule type" value="Genomic_DNA"/>
</dbReference>
<dbReference type="InterPro" id="IPR047589">
    <property type="entry name" value="DUF11_rpt"/>
</dbReference>
<evidence type="ECO:0000313" key="3">
    <source>
        <dbReference type="Proteomes" id="UP000230222"/>
    </source>
</evidence>
<dbReference type="Proteomes" id="UP000230222">
    <property type="component" value="Unassembled WGS sequence"/>
</dbReference>
<dbReference type="AlphaFoldDB" id="A0A2M8KQL5"/>
<gene>
    <name evidence="2" type="ORF">COU87_00460</name>
</gene>
<dbReference type="NCBIfam" id="TIGR01451">
    <property type="entry name" value="B_ant_repeat"/>
    <property type="match status" value="1"/>
</dbReference>
<feature type="domain" description="DUF11" evidence="1">
    <location>
        <begin position="83"/>
        <end position="189"/>
    </location>
</feature>
<evidence type="ECO:0000313" key="2">
    <source>
        <dbReference type="EMBL" id="PJE62204.1"/>
    </source>
</evidence>
<reference evidence="3" key="1">
    <citation type="submission" date="2017-09" db="EMBL/GenBank/DDBJ databases">
        <title>Depth-based differentiation of microbial function through sediment-hosted aquifers and enrichment of novel symbionts in the deep terrestrial subsurface.</title>
        <authorList>
            <person name="Probst A.J."/>
            <person name="Ladd B."/>
            <person name="Jarett J.K."/>
            <person name="Geller-Mcgrath D.E."/>
            <person name="Sieber C.M.K."/>
            <person name="Emerson J.B."/>
            <person name="Anantharaman K."/>
            <person name="Thomas B.C."/>
            <person name="Malmstrom R."/>
            <person name="Stieglmeier M."/>
            <person name="Klingl A."/>
            <person name="Woyke T."/>
            <person name="Ryan C.M."/>
            <person name="Banfield J.F."/>
        </authorList>
    </citation>
    <scope>NUCLEOTIDE SEQUENCE [LARGE SCALE GENOMIC DNA]</scope>
</reference>
<proteinExistence type="predicted"/>
<accession>A0A2M8KQL5</accession>
<protein>
    <recommendedName>
        <fullName evidence="1">DUF11 domain-containing protein</fullName>
    </recommendedName>
</protein>
<comment type="caution">
    <text evidence="2">The sequence shown here is derived from an EMBL/GenBank/DDBJ whole genome shotgun (WGS) entry which is preliminary data.</text>
</comment>
<evidence type="ECO:0000259" key="1">
    <source>
        <dbReference type="Pfam" id="PF01345"/>
    </source>
</evidence>
<dbReference type="Pfam" id="PF01345">
    <property type="entry name" value="DUF11"/>
    <property type="match status" value="1"/>
</dbReference>
<name>A0A2M8KQL5_9BACT</name>
<sequence>MYKGFSPTGGLTNQYILMKNVFIAIILSLVSILSASSVRADYGQYGQYDGGASSYSIIVDKMVMTGNQTKGGQAVYVDNLSPSDPRFAPGAQVTFQVKVKNTSDITLSNIQIKDILPNWVDAVEGPGEYDANTRTISWTYPELKSGEGKLEKIVVQIKPQDQLPADQGLMCMNNKVTAKTDNVYDEDTSQFCLEKQVTMTTKGGQPVTTTPDAGAPLLAFGALNMLGLGAGVWMKKKA</sequence>